<dbReference type="Gene3D" id="3.40.50.1820">
    <property type="entry name" value="alpha/beta hydrolase"/>
    <property type="match status" value="1"/>
</dbReference>
<sequence length="531" mass="56779">MVGAAVASAVVLLGLAQPAIASSVSTSLYDAPSVKLHVTFKRKSMRLHGQTEFDIYATPIVSANGASVLYNSYATFHDDDAELTYTLVDGSAYLTTTDAFDVETVRCLPPNTLPFDEILPALNNAAPIPSASIGDKSVKCESGNLFKTTFGGAHYAICASGEAGFTAYSSDLDIAVEYLDGPVSVSKPDLTDESTSCDIVQKATSLTPTALALATGSKIPSSTSRMLKEEAHMAMEATECKTCPSTPRPCIFLHGLGNPNDEAQLQDTPKLTKRKFGDMHGHAPCCSEIKYAVMNTVDAGWRNDTLQQKFCDHSLSMSSTSDVAAGIIDNTIIVTHSMGGLVMAHALAKGKCSFSKTTSWVALSPPMTGSMASDYLMDICNDESNDLSKLAVGVFEVLGQCPMPKSRKSTTYQGEKHSTPSIDAAYVAAQEAYRNNVAAAMCSDSYAGLLSTYQAPCILAGTAVPHKSKKNDGLVEFQSCLGGFDENMFGNHYLDRFYRPQLNHADTAFLTGEGIIKDSQKPHKWFECLAL</sequence>
<reference evidence="2 3" key="1">
    <citation type="submission" date="2018-01" db="EMBL/GenBank/DDBJ databases">
        <title>Draft genome of the strawberry crown rot pathogen Phytophthora cactorum.</title>
        <authorList>
            <person name="Armitage A.D."/>
            <person name="Lysoe E."/>
            <person name="Nellist C.F."/>
            <person name="Harrison R.J."/>
            <person name="Brurberg M.B."/>
        </authorList>
    </citation>
    <scope>NUCLEOTIDE SEQUENCE [LARGE SCALE GENOMIC DNA]</scope>
    <source>
        <strain evidence="2 3">10300</strain>
    </source>
</reference>
<gene>
    <name evidence="2" type="ORF">PC110_g10350</name>
</gene>
<accession>A0A329S956</accession>
<feature type="signal peptide" evidence="1">
    <location>
        <begin position="1"/>
        <end position="21"/>
    </location>
</feature>
<dbReference type="AlphaFoldDB" id="A0A329S956"/>
<dbReference type="PANTHER" id="PTHR22538:SF1">
    <property type="entry name" value="VWFD DOMAIN-CONTAINING PROTEIN"/>
    <property type="match status" value="1"/>
</dbReference>
<keyword evidence="1" id="KW-0732">Signal</keyword>
<evidence type="ECO:0000256" key="1">
    <source>
        <dbReference type="SAM" id="SignalP"/>
    </source>
</evidence>
<dbReference type="Proteomes" id="UP000251314">
    <property type="component" value="Unassembled WGS sequence"/>
</dbReference>
<evidence type="ECO:0008006" key="4">
    <source>
        <dbReference type="Google" id="ProtNLM"/>
    </source>
</evidence>
<proteinExistence type="predicted"/>
<dbReference type="EMBL" id="MJFZ01000241">
    <property type="protein sequence ID" value="RAW33337.1"/>
    <property type="molecule type" value="Genomic_DNA"/>
</dbReference>
<dbReference type="SUPFAM" id="SSF53474">
    <property type="entry name" value="alpha/beta-Hydrolases"/>
    <property type="match status" value="1"/>
</dbReference>
<dbReference type="PANTHER" id="PTHR22538">
    <property type="entry name" value="CILIA- AND FLAGELLA-ASSOCIATED PROTEIN 74"/>
    <property type="match status" value="1"/>
</dbReference>
<comment type="caution">
    <text evidence="2">The sequence shown here is derived from an EMBL/GenBank/DDBJ whole genome shotgun (WGS) entry which is preliminary data.</text>
</comment>
<dbReference type="VEuPathDB" id="FungiDB:PC110_g10350"/>
<protein>
    <recommendedName>
        <fullName evidence="4">Alpha/Beta hydrolase fold</fullName>
    </recommendedName>
</protein>
<evidence type="ECO:0000313" key="2">
    <source>
        <dbReference type="EMBL" id="RAW33337.1"/>
    </source>
</evidence>
<dbReference type="OrthoDB" id="155775at2759"/>
<evidence type="ECO:0000313" key="3">
    <source>
        <dbReference type="Proteomes" id="UP000251314"/>
    </source>
</evidence>
<name>A0A329S956_9STRA</name>
<dbReference type="InterPro" id="IPR029058">
    <property type="entry name" value="AB_hydrolase_fold"/>
</dbReference>
<keyword evidence="3" id="KW-1185">Reference proteome</keyword>
<organism evidence="2 3">
    <name type="scientific">Phytophthora cactorum</name>
    <dbReference type="NCBI Taxonomy" id="29920"/>
    <lineage>
        <taxon>Eukaryota</taxon>
        <taxon>Sar</taxon>
        <taxon>Stramenopiles</taxon>
        <taxon>Oomycota</taxon>
        <taxon>Peronosporomycetes</taxon>
        <taxon>Peronosporales</taxon>
        <taxon>Peronosporaceae</taxon>
        <taxon>Phytophthora</taxon>
    </lineage>
</organism>
<feature type="chain" id="PRO_5016239671" description="Alpha/Beta hydrolase fold" evidence="1">
    <location>
        <begin position="22"/>
        <end position="531"/>
    </location>
</feature>